<dbReference type="Gene3D" id="3.40.50.720">
    <property type="entry name" value="NAD(P)-binding Rossmann-like Domain"/>
    <property type="match status" value="1"/>
</dbReference>
<evidence type="ECO:0000313" key="5">
    <source>
        <dbReference type="Proteomes" id="UP000004754"/>
    </source>
</evidence>
<organism evidence="4 5">
    <name type="scientific">Pseudoramibacter alactolyticus ATCC 23263</name>
    <dbReference type="NCBI Taxonomy" id="887929"/>
    <lineage>
        <taxon>Bacteria</taxon>
        <taxon>Bacillati</taxon>
        <taxon>Bacillota</taxon>
        <taxon>Clostridia</taxon>
        <taxon>Eubacteriales</taxon>
        <taxon>Eubacteriaceae</taxon>
        <taxon>Pseudoramibacter</taxon>
    </lineage>
</organism>
<dbReference type="SUPFAM" id="SSF51735">
    <property type="entry name" value="NAD(P)-binding Rossmann-fold domains"/>
    <property type="match status" value="1"/>
</dbReference>
<dbReference type="eggNOG" id="COG1028">
    <property type="taxonomic scope" value="Bacteria"/>
</dbReference>
<evidence type="ECO:0000256" key="2">
    <source>
        <dbReference type="ARBA" id="ARBA00023002"/>
    </source>
</evidence>
<gene>
    <name evidence="4" type="ORF">HMP0721_0985</name>
</gene>
<comment type="caution">
    <text evidence="4">The sequence shown here is derived from an EMBL/GenBank/DDBJ whole genome shotgun (WGS) entry which is preliminary data.</text>
</comment>
<dbReference type="AlphaFoldDB" id="E6MG52"/>
<evidence type="ECO:0000256" key="3">
    <source>
        <dbReference type="ARBA" id="ARBA00023221"/>
    </source>
</evidence>
<dbReference type="GO" id="GO:0008202">
    <property type="term" value="P:steroid metabolic process"/>
    <property type="evidence" value="ECO:0007669"/>
    <property type="project" value="UniProtKB-KW"/>
</dbReference>
<dbReference type="HOGENOM" id="CLU_010194_1_2_9"/>
<keyword evidence="5" id="KW-1185">Reference proteome</keyword>
<dbReference type="InterPro" id="IPR002347">
    <property type="entry name" value="SDR_fam"/>
</dbReference>
<dbReference type="PRINTS" id="PR00081">
    <property type="entry name" value="GDHRDH"/>
</dbReference>
<name>E6MG52_9FIRM</name>
<keyword evidence="3" id="KW-0443">Lipid metabolism</keyword>
<evidence type="ECO:0000256" key="1">
    <source>
        <dbReference type="ARBA" id="ARBA00006484"/>
    </source>
</evidence>
<sequence length="260" mass="26949">MTEAGKEAIMDLQLKGKRAIVTGASRGVGRAVALALAKEGTDLGVVAGHLDGAAQTAAVCEAFGVRAVPLAADFADVSSVTAVMEQARVALGEMDILINNAGIFLQGWCQDITLDDWQRTLDVNLTAAFRASQYFAKVNLTAGRGGRIVNVNSQAAFHGSTTGHVHYAASKAGMAAMTVSMARELSPKGITVNAVALGIVETDMIAASMAAHPGYYESRIPVGHVAKPEEVADVIVFLASQPAAYMTGATVDVTGGMLMR</sequence>
<dbReference type="Proteomes" id="UP000004754">
    <property type="component" value="Unassembled WGS sequence"/>
</dbReference>
<protein>
    <submittedName>
        <fullName evidence="4">Putative 3-oxoacyl-[acyl-carrier-protein] reductase</fullName>
    </submittedName>
</protein>
<dbReference type="EMBL" id="AEQN01000016">
    <property type="protein sequence ID" value="EFV01592.1"/>
    <property type="molecule type" value="Genomic_DNA"/>
</dbReference>
<dbReference type="STRING" id="887929.HMP0721_0985"/>
<accession>E6MG52</accession>
<dbReference type="InterPro" id="IPR050259">
    <property type="entry name" value="SDR"/>
</dbReference>
<dbReference type="FunFam" id="3.40.50.720:FF:000173">
    <property type="entry name" value="3-oxoacyl-[acyl-carrier protein] reductase"/>
    <property type="match status" value="1"/>
</dbReference>
<dbReference type="GO" id="GO:0016491">
    <property type="term" value="F:oxidoreductase activity"/>
    <property type="evidence" value="ECO:0007669"/>
    <property type="project" value="UniProtKB-KW"/>
</dbReference>
<comment type="similarity">
    <text evidence="1">Belongs to the short-chain dehydrogenases/reductases (SDR) family.</text>
</comment>
<keyword evidence="2" id="KW-0560">Oxidoreductase</keyword>
<dbReference type="PANTHER" id="PTHR42879:SF2">
    <property type="entry name" value="3-OXOACYL-[ACYL-CARRIER-PROTEIN] REDUCTASE FABG"/>
    <property type="match status" value="1"/>
</dbReference>
<dbReference type="PRINTS" id="PR00080">
    <property type="entry name" value="SDRFAMILY"/>
</dbReference>
<evidence type="ECO:0000313" key="4">
    <source>
        <dbReference type="EMBL" id="EFV01592.1"/>
    </source>
</evidence>
<dbReference type="PANTHER" id="PTHR42879">
    <property type="entry name" value="3-OXOACYL-(ACYL-CARRIER-PROTEIN) REDUCTASE"/>
    <property type="match status" value="1"/>
</dbReference>
<dbReference type="InterPro" id="IPR036291">
    <property type="entry name" value="NAD(P)-bd_dom_sf"/>
</dbReference>
<proteinExistence type="inferred from homology"/>
<reference evidence="4 5" key="1">
    <citation type="submission" date="2010-12" db="EMBL/GenBank/DDBJ databases">
        <authorList>
            <person name="Muzny D."/>
            <person name="Qin X."/>
            <person name="Deng J."/>
            <person name="Jiang H."/>
            <person name="Liu Y."/>
            <person name="Qu J."/>
            <person name="Song X.-Z."/>
            <person name="Zhang L."/>
            <person name="Thornton R."/>
            <person name="Coyle M."/>
            <person name="Francisco L."/>
            <person name="Jackson L."/>
            <person name="Javaid M."/>
            <person name="Korchina V."/>
            <person name="Kovar C."/>
            <person name="Mata R."/>
            <person name="Mathew T."/>
            <person name="Ngo R."/>
            <person name="Nguyen L."/>
            <person name="Nguyen N."/>
            <person name="Okwuonu G."/>
            <person name="Ongeri F."/>
            <person name="Pham C."/>
            <person name="Simmons D."/>
            <person name="Wilczek-Boney K."/>
            <person name="Hale W."/>
            <person name="Jakkamsetti A."/>
            <person name="Pham P."/>
            <person name="Ruth R."/>
            <person name="San Lucas F."/>
            <person name="Warren J."/>
            <person name="Zhang J."/>
            <person name="Zhao Z."/>
            <person name="Zhou C."/>
            <person name="Zhu D."/>
            <person name="Lee S."/>
            <person name="Bess C."/>
            <person name="Blankenburg K."/>
            <person name="Forbes L."/>
            <person name="Fu Q."/>
            <person name="Gubbala S."/>
            <person name="Hirani K."/>
            <person name="Jayaseelan J.C."/>
            <person name="Lara F."/>
            <person name="Munidasa M."/>
            <person name="Palculict T."/>
            <person name="Patil S."/>
            <person name="Pu L.-L."/>
            <person name="Saada N."/>
            <person name="Tang L."/>
            <person name="Weissenberger G."/>
            <person name="Zhu Y."/>
            <person name="Hemphill L."/>
            <person name="Shang Y."/>
            <person name="Youmans B."/>
            <person name="Ayvaz T."/>
            <person name="Ross M."/>
            <person name="Santibanez J."/>
            <person name="Aqrawi P."/>
            <person name="Gross S."/>
            <person name="Joshi V."/>
            <person name="Fowler G."/>
            <person name="Nazareth L."/>
            <person name="Reid J."/>
            <person name="Worley K."/>
            <person name="Petrosino J."/>
            <person name="Highlander S."/>
            <person name="Gibbs R."/>
        </authorList>
    </citation>
    <scope>NUCLEOTIDE SEQUENCE [LARGE SCALE GENOMIC DNA]</scope>
    <source>
        <strain evidence="4 5">ATCC 23263</strain>
    </source>
</reference>
<keyword evidence="3" id="KW-0753">Steroid metabolism</keyword>
<dbReference type="Pfam" id="PF13561">
    <property type="entry name" value="adh_short_C2"/>
    <property type="match status" value="1"/>
</dbReference>